<dbReference type="Proteomes" id="UP000054350">
    <property type="component" value="Unassembled WGS sequence"/>
</dbReference>
<organism evidence="1 2">
    <name type="scientific">Allomyces macrogynus (strain ATCC 38327)</name>
    <name type="common">Allomyces javanicus var. macrogynus</name>
    <dbReference type="NCBI Taxonomy" id="578462"/>
    <lineage>
        <taxon>Eukaryota</taxon>
        <taxon>Fungi</taxon>
        <taxon>Fungi incertae sedis</taxon>
        <taxon>Blastocladiomycota</taxon>
        <taxon>Blastocladiomycetes</taxon>
        <taxon>Blastocladiales</taxon>
        <taxon>Blastocladiaceae</taxon>
        <taxon>Allomyces</taxon>
    </lineage>
</organism>
<accession>A0A0L0SYC6</accession>
<reference evidence="1 2" key="1">
    <citation type="submission" date="2009-11" db="EMBL/GenBank/DDBJ databases">
        <title>Annotation of Allomyces macrogynus ATCC 38327.</title>
        <authorList>
            <consortium name="The Broad Institute Genome Sequencing Platform"/>
            <person name="Russ C."/>
            <person name="Cuomo C."/>
            <person name="Burger G."/>
            <person name="Gray M.W."/>
            <person name="Holland P.W.H."/>
            <person name="King N."/>
            <person name="Lang F.B.F."/>
            <person name="Roger A.J."/>
            <person name="Ruiz-Trillo I."/>
            <person name="Young S.K."/>
            <person name="Zeng Q."/>
            <person name="Gargeya S."/>
            <person name="Fitzgerald M."/>
            <person name="Haas B."/>
            <person name="Abouelleil A."/>
            <person name="Alvarado L."/>
            <person name="Arachchi H.M."/>
            <person name="Berlin A."/>
            <person name="Chapman S.B."/>
            <person name="Gearin G."/>
            <person name="Goldberg J."/>
            <person name="Griggs A."/>
            <person name="Gujja S."/>
            <person name="Hansen M."/>
            <person name="Heiman D."/>
            <person name="Howarth C."/>
            <person name="Larimer J."/>
            <person name="Lui A."/>
            <person name="MacDonald P.J.P."/>
            <person name="McCowen C."/>
            <person name="Montmayeur A."/>
            <person name="Murphy C."/>
            <person name="Neiman D."/>
            <person name="Pearson M."/>
            <person name="Priest M."/>
            <person name="Roberts A."/>
            <person name="Saif S."/>
            <person name="Shea T."/>
            <person name="Sisk P."/>
            <person name="Stolte C."/>
            <person name="Sykes S."/>
            <person name="Wortman J."/>
            <person name="Nusbaum C."/>
            <person name="Birren B."/>
        </authorList>
    </citation>
    <scope>NUCLEOTIDE SEQUENCE [LARGE SCALE GENOMIC DNA]</scope>
    <source>
        <strain evidence="1 2">ATCC 38327</strain>
    </source>
</reference>
<name>A0A0L0SYC6_ALLM3</name>
<protein>
    <submittedName>
        <fullName evidence="1">Uncharacterized protein</fullName>
    </submittedName>
</protein>
<reference evidence="2" key="2">
    <citation type="submission" date="2009-11" db="EMBL/GenBank/DDBJ databases">
        <title>The Genome Sequence of Allomyces macrogynus strain ATCC 38327.</title>
        <authorList>
            <consortium name="The Broad Institute Genome Sequencing Platform"/>
            <person name="Russ C."/>
            <person name="Cuomo C."/>
            <person name="Shea T."/>
            <person name="Young S.K."/>
            <person name="Zeng Q."/>
            <person name="Koehrsen M."/>
            <person name="Haas B."/>
            <person name="Borodovsky M."/>
            <person name="Guigo R."/>
            <person name="Alvarado L."/>
            <person name="Berlin A."/>
            <person name="Borenstein D."/>
            <person name="Chen Z."/>
            <person name="Engels R."/>
            <person name="Freedman E."/>
            <person name="Gellesch M."/>
            <person name="Goldberg J."/>
            <person name="Griggs A."/>
            <person name="Gujja S."/>
            <person name="Heiman D."/>
            <person name="Hepburn T."/>
            <person name="Howarth C."/>
            <person name="Jen D."/>
            <person name="Larson L."/>
            <person name="Lewis B."/>
            <person name="Mehta T."/>
            <person name="Park D."/>
            <person name="Pearson M."/>
            <person name="Roberts A."/>
            <person name="Saif S."/>
            <person name="Shenoy N."/>
            <person name="Sisk P."/>
            <person name="Stolte C."/>
            <person name="Sykes S."/>
            <person name="Walk T."/>
            <person name="White J."/>
            <person name="Yandava C."/>
            <person name="Burger G."/>
            <person name="Gray M.W."/>
            <person name="Holland P.W.H."/>
            <person name="King N."/>
            <person name="Lang F.B.F."/>
            <person name="Roger A.J."/>
            <person name="Ruiz-Trillo I."/>
            <person name="Lander E."/>
            <person name="Nusbaum C."/>
        </authorList>
    </citation>
    <scope>NUCLEOTIDE SEQUENCE [LARGE SCALE GENOMIC DNA]</scope>
    <source>
        <strain evidence="2">ATCC 38327</strain>
    </source>
</reference>
<evidence type="ECO:0000313" key="1">
    <source>
        <dbReference type="EMBL" id="KNE67354.1"/>
    </source>
</evidence>
<sequence>MSVGPAKHVLTTLMKRGPLNVEALFQAVKSETIPTKTYMKQQLLKDLKRKDLIRARPATSAASASPAVNAASKVKLGKTTRTQYVWTVNAEKVERYFAAAERAANTPPASTPARAPKGVHILLDFPREQ</sequence>
<dbReference type="OrthoDB" id="10416827at2759"/>
<proteinExistence type="predicted"/>
<gene>
    <name evidence="1" type="ORF">AMAG_11822</name>
</gene>
<keyword evidence="2" id="KW-1185">Reference proteome</keyword>
<dbReference type="EMBL" id="GG745353">
    <property type="protein sequence ID" value="KNE67354.1"/>
    <property type="molecule type" value="Genomic_DNA"/>
</dbReference>
<dbReference type="AlphaFoldDB" id="A0A0L0SYC6"/>
<evidence type="ECO:0000313" key="2">
    <source>
        <dbReference type="Proteomes" id="UP000054350"/>
    </source>
</evidence>
<dbReference type="VEuPathDB" id="FungiDB:AMAG_11822"/>